<dbReference type="Proteomes" id="UP000595140">
    <property type="component" value="Unassembled WGS sequence"/>
</dbReference>
<evidence type="ECO:0000313" key="2">
    <source>
        <dbReference type="Proteomes" id="UP000595140"/>
    </source>
</evidence>
<gene>
    <name evidence="1" type="ORF">CCAM_LOCUS2868</name>
</gene>
<name>A0A484KG63_9ASTE</name>
<proteinExistence type="predicted"/>
<reference evidence="1 2" key="1">
    <citation type="submission" date="2018-04" db="EMBL/GenBank/DDBJ databases">
        <authorList>
            <person name="Vogel A."/>
        </authorList>
    </citation>
    <scope>NUCLEOTIDE SEQUENCE [LARGE SCALE GENOMIC DNA]</scope>
</reference>
<dbReference type="AlphaFoldDB" id="A0A484KG63"/>
<organism evidence="1 2">
    <name type="scientific">Cuscuta campestris</name>
    <dbReference type="NCBI Taxonomy" id="132261"/>
    <lineage>
        <taxon>Eukaryota</taxon>
        <taxon>Viridiplantae</taxon>
        <taxon>Streptophyta</taxon>
        <taxon>Embryophyta</taxon>
        <taxon>Tracheophyta</taxon>
        <taxon>Spermatophyta</taxon>
        <taxon>Magnoliopsida</taxon>
        <taxon>eudicotyledons</taxon>
        <taxon>Gunneridae</taxon>
        <taxon>Pentapetalae</taxon>
        <taxon>asterids</taxon>
        <taxon>lamiids</taxon>
        <taxon>Solanales</taxon>
        <taxon>Convolvulaceae</taxon>
        <taxon>Cuscuteae</taxon>
        <taxon>Cuscuta</taxon>
        <taxon>Cuscuta subgen. Grammica</taxon>
        <taxon>Cuscuta sect. Cleistogrammica</taxon>
    </lineage>
</organism>
<keyword evidence="2" id="KW-1185">Reference proteome</keyword>
<protein>
    <submittedName>
        <fullName evidence="1">Uncharacterized protein</fullName>
    </submittedName>
</protein>
<accession>A0A484KG63</accession>
<sequence>MKKYGRLFNLSYIWPNRIYPRRPVLAPALSLMLVSTRKISFLTKISFVPLITVPPTIPNGLDFEKDNLICPKSITRERTIRWKQNAENGFNGAIPPTWC</sequence>
<evidence type="ECO:0000313" key="1">
    <source>
        <dbReference type="EMBL" id="VFQ61092.1"/>
    </source>
</evidence>
<dbReference type="EMBL" id="OOIL02000126">
    <property type="protein sequence ID" value="VFQ61092.1"/>
    <property type="molecule type" value="Genomic_DNA"/>
</dbReference>